<sequence length="463" mass="48925">MTQTRTETDSIGAIEVPGEAYWGAQTQRSIENFPFGAREAMPIEIVRGLAYVKQAAARVNRRHGLDAEKADAIEAAAGEIVEGKLDDQFPLVIWQTGSGTQSNMNVNEVIAGRANELLTGTRGGKSPVHPNDDVNRGQSSNDSFPTAIHIAASLAATQRLFPALDRLHAALDAKAKAWDGIVKIGRTHLQDATPLTLGQEFSGYANQLYRAGRRIEPAVEHGTNRVAQGGTAVGTGLNAPPKFAEHFCAELRGLTGIGFIPAENAFEALASNDPLVHLSGTLNTLAVALTKIANDIRLLGSGPRSGLGELDLPANEPGSSIMPGKVNPTQCEMLTMVAAQVMGNHAAITIGGLQGHLELNVFKPLIGAAVLRSIDLLSTAMESFAERCVDGLVANEARIAELVDRSLMLVTALAPKIGYDNAAKIAKHAHAEGLTLKQSGLALGLVDEATFDRLVRPGDMVGR</sequence>
<feature type="domain" description="Fumarase C C-terminal" evidence="6">
    <location>
        <begin position="409"/>
        <end position="461"/>
    </location>
</feature>
<dbReference type="InterPro" id="IPR020557">
    <property type="entry name" value="Fumarate_lyase_CS"/>
</dbReference>
<dbReference type="GO" id="GO:0004333">
    <property type="term" value="F:fumarate hydratase activity"/>
    <property type="evidence" value="ECO:0007669"/>
    <property type="project" value="UniProtKB-EC"/>
</dbReference>
<evidence type="ECO:0000259" key="5">
    <source>
        <dbReference type="Pfam" id="PF00206"/>
    </source>
</evidence>
<dbReference type="PROSITE" id="PS00163">
    <property type="entry name" value="FUMARATE_LYASES"/>
    <property type="match status" value="1"/>
</dbReference>
<dbReference type="Gene3D" id="1.10.275.10">
    <property type="entry name" value="Fumarase/aspartase (N-terminal domain)"/>
    <property type="match status" value="1"/>
</dbReference>
<feature type="active site" description="Proton donor/acceptor" evidence="3">
    <location>
        <position position="188"/>
    </location>
</feature>
<dbReference type="HAMAP" id="MF_00743">
    <property type="entry name" value="FumaraseC"/>
    <property type="match status" value="1"/>
</dbReference>
<feature type="active site" evidence="3">
    <location>
        <position position="319"/>
    </location>
</feature>
<evidence type="ECO:0000256" key="1">
    <source>
        <dbReference type="ARBA" id="ARBA00009084"/>
    </source>
</evidence>
<evidence type="ECO:0000256" key="3">
    <source>
        <dbReference type="HAMAP-Rule" id="MF_00743"/>
    </source>
</evidence>
<dbReference type="Pfam" id="PF00206">
    <property type="entry name" value="Lyase_1"/>
    <property type="match status" value="1"/>
</dbReference>
<comment type="pathway">
    <text evidence="3">Carbohydrate metabolism; tricarboxylic acid cycle; (S)-malate from fumarate: step 1/1.</text>
</comment>
<dbReference type="InterPro" id="IPR022761">
    <property type="entry name" value="Fumarate_lyase_N"/>
</dbReference>
<accession>A0ABX0TYC8</accession>
<comment type="function">
    <text evidence="3">Involved in the TCA cycle. Catalyzes the stereospecific interconversion of fumarate to L-malate.</text>
</comment>
<proteinExistence type="inferred from homology"/>
<dbReference type="InterPro" id="IPR005677">
    <property type="entry name" value="Fum_hydII"/>
</dbReference>
<comment type="similarity">
    <text evidence="1 3">Belongs to the class-II fumarase/aspartase family. Fumarase subfamily.</text>
</comment>
<evidence type="ECO:0000256" key="4">
    <source>
        <dbReference type="SAM" id="MobiDB-lite"/>
    </source>
</evidence>
<feature type="binding site" evidence="3">
    <location>
        <begin position="98"/>
        <end position="100"/>
    </location>
    <ligand>
        <name>substrate</name>
    </ligand>
</feature>
<dbReference type="PANTHER" id="PTHR11444">
    <property type="entry name" value="ASPARTATEAMMONIA/ARGININOSUCCINATE/ADENYLOSUCCINATE LYASE"/>
    <property type="match status" value="1"/>
</dbReference>
<dbReference type="EC" id="4.2.1.2" evidence="3"/>
<dbReference type="EMBL" id="JAASQP010000001">
    <property type="protein sequence ID" value="NIJ23233.1"/>
    <property type="molecule type" value="Genomic_DNA"/>
</dbReference>
<keyword evidence="3" id="KW-0816">Tricarboxylic acid cycle</keyword>
<dbReference type="SUPFAM" id="SSF48557">
    <property type="entry name" value="L-aspartase-like"/>
    <property type="match status" value="1"/>
</dbReference>
<keyword evidence="3" id="KW-0963">Cytoplasm</keyword>
<comment type="caution">
    <text evidence="7">The sequence shown here is derived from an EMBL/GenBank/DDBJ whole genome shotgun (WGS) entry which is preliminary data.</text>
</comment>
<dbReference type="NCBIfam" id="TIGR00979">
    <property type="entry name" value="fumC_II"/>
    <property type="match status" value="1"/>
</dbReference>
<dbReference type="InterPro" id="IPR018951">
    <property type="entry name" value="Fumarase_C_C"/>
</dbReference>
<feature type="binding site" evidence="3">
    <location>
        <begin position="139"/>
        <end position="141"/>
    </location>
    <ligand>
        <name>substrate</name>
    </ligand>
</feature>
<comment type="subcellular location">
    <subcellularLocation>
        <location evidence="3">Cytoplasm</location>
    </subcellularLocation>
</comment>
<comment type="miscellaneous">
    <text evidence="3">There are 2 substrate-binding sites: the catalytic A site, and the non-catalytic B site that may play a role in the transfer of substrate or product between the active site and the solvent. Alternatively, the B site may bind allosteric effectors.</text>
</comment>
<dbReference type="NCBIfam" id="NF008909">
    <property type="entry name" value="PRK12273.1"/>
    <property type="match status" value="1"/>
</dbReference>
<gene>
    <name evidence="3" type="primary">fumC</name>
    <name evidence="7" type="ORF">FHT01_000775</name>
</gene>
<dbReference type="InterPro" id="IPR008948">
    <property type="entry name" value="L-Aspartase-like"/>
</dbReference>
<keyword evidence="8" id="KW-1185">Reference proteome</keyword>
<dbReference type="Gene3D" id="1.20.200.10">
    <property type="entry name" value="Fumarase/aspartase (Central domain)"/>
    <property type="match status" value="1"/>
</dbReference>
<reference evidence="7 8" key="1">
    <citation type="submission" date="2020-03" db="EMBL/GenBank/DDBJ databases">
        <title>Genomic Encyclopedia of Type Strains, Phase IV (KMG-IV): sequencing the most valuable type-strain genomes for metagenomic binning, comparative biology and taxonomic classification.</title>
        <authorList>
            <person name="Goeker M."/>
        </authorList>
    </citation>
    <scope>NUCLEOTIDE SEQUENCE [LARGE SCALE GENOMIC DNA]</scope>
    <source>
        <strain evidence="7 8">DSM 22753</strain>
    </source>
</reference>
<evidence type="ECO:0000259" key="6">
    <source>
        <dbReference type="Pfam" id="PF10415"/>
    </source>
</evidence>
<feature type="site" description="Important for catalytic activity" evidence="3">
    <location>
        <position position="332"/>
    </location>
</feature>
<feature type="binding site" evidence="3">
    <location>
        <begin position="325"/>
        <end position="327"/>
    </location>
    <ligand>
        <name>substrate</name>
    </ligand>
</feature>
<feature type="domain" description="Fumarate lyase N-terminal" evidence="5">
    <location>
        <begin position="12"/>
        <end position="343"/>
    </location>
</feature>
<feature type="binding site" evidence="3">
    <location>
        <position position="187"/>
    </location>
    <ligand>
        <name>substrate</name>
    </ligand>
</feature>
<dbReference type="PANTHER" id="PTHR11444:SF1">
    <property type="entry name" value="FUMARATE HYDRATASE, MITOCHONDRIAL"/>
    <property type="match status" value="1"/>
</dbReference>
<evidence type="ECO:0000313" key="8">
    <source>
        <dbReference type="Proteomes" id="UP000788153"/>
    </source>
</evidence>
<dbReference type="PRINTS" id="PR00145">
    <property type="entry name" value="ARGSUCLYASE"/>
</dbReference>
<dbReference type="Gene3D" id="1.10.40.30">
    <property type="entry name" value="Fumarase/aspartase (C-terminal domain)"/>
    <property type="match status" value="1"/>
</dbReference>
<evidence type="ECO:0000313" key="7">
    <source>
        <dbReference type="EMBL" id="NIJ23233.1"/>
    </source>
</evidence>
<dbReference type="CDD" id="cd01362">
    <property type="entry name" value="Fumarase_classII"/>
    <property type="match status" value="1"/>
</dbReference>
<protein>
    <recommendedName>
        <fullName evidence="3">Fumarate hydratase class II</fullName>
        <shortName evidence="3">Fumarase C</shortName>
        <ecNumber evidence="3">4.2.1.2</ecNumber>
    </recommendedName>
    <alternativeName>
        <fullName evidence="3">Aerobic fumarase</fullName>
    </alternativeName>
    <alternativeName>
        <fullName evidence="3">Iron-independent fumarase</fullName>
    </alternativeName>
</protein>
<feature type="binding site" description="in site B" evidence="3">
    <location>
        <begin position="129"/>
        <end position="132"/>
    </location>
    <ligand>
        <name>substrate</name>
    </ligand>
</feature>
<keyword evidence="2 3" id="KW-0456">Lyase</keyword>
<evidence type="ECO:0000256" key="2">
    <source>
        <dbReference type="ARBA" id="ARBA00023239"/>
    </source>
</evidence>
<dbReference type="PRINTS" id="PR00149">
    <property type="entry name" value="FUMRATELYASE"/>
</dbReference>
<dbReference type="Proteomes" id="UP000788153">
    <property type="component" value="Unassembled WGS sequence"/>
</dbReference>
<feature type="binding site" evidence="3">
    <location>
        <position position="320"/>
    </location>
    <ligand>
        <name>substrate</name>
    </ligand>
</feature>
<dbReference type="InterPro" id="IPR024083">
    <property type="entry name" value="Fumarase/histidase_N"/>
</dbReference>
<organism evidence="7 8">
    <name type="scientific">Sphingomonas japonica</name>
    <dbReference type="NCBI Taxonomy" id="511662"/>
    <lineage>
        <taxon>Bacteria</taxon>
        <taxon>Pseudomonadati</taxon>
        <taxon>Pseudomonadota</taxon>
        <taxon>Alphaproteobacteria</taxon>
        <taxon>Sphingomonadales</taxon>
        <taxon>Sphingomonadaceae</taxon>
        <taxon>Sphingomonas</taxon>
    </lineage>
</organism>
<feature type="region of interest" description="Disordered" evidence="4">
    <location>
        <begin position="119"/>
        <end position="140"/>
    </location>
</feature>
<comment type="subunit">
    <text evidence="3">Homotetramer.</text>
</comment>
<comment type="catalytic activity">
    <reaction evidence="3">
        <text>(S)-malate = fumarate + H2O</text>
        <dbReference type="Rhea" id="RHEA:12460"/>
        <dbReference type="ChEBI" id="CHEBI:15377"/>
        <dbReference type="ChEBI" id="CHEBI:15589"/>
        <dbReference type="ChEBI" id="CHEBI:29806"/>
        <dbReference type="EC" id="4.2.1.2"/>
    </reaction>
</comment>
<dbReference type="RefSeq" id="WP_140048381.1">
    <property type="nucleotide sequence ID" value="NZ_BAAAEV010000001.1"/>
</dbReference>
<name>A0ABX0TYC8_9SPHN</name>
<dbReference type="Pfam" id="PF10415">
    <property type="entry name" value="FumaraseC_C"/>
    <property type="match status" value="1"/>
</dbReference>
<dbReference type="InterPro" id="IPR000362">
    <property type="entry name" value="Fumarate_lyase_fam"/>
</dbReference>